<name>A0AAW7XG88_9GAMM</name>
<accession>A0AAW7XG88</accession>
<sequence length="76" mass="8723">MMYFLAVLEPILFWGGLIVFLISLGMYAGRTKDVKSILQFWQPTIVFNQLENKVNRIGLAMMIVAVVIRVTLFVML</sequence>
<evidence type="ECO:0000256" key="1">
    <source>
        <dbReference type="SAM" id="Phobius"/>
    </source>
</evidence>
<protein>
    <submittedName>
        <fullName evidence="2">Uncharacterized protein</fullName>
    </submittedName>
</protein>
<evidence type="ECO:0000313" key="3">
    <source>
        <dbReference type="Proteomes" id="UP001169862"/>
    </source>
</evidence>
<evidence type="ECO:0000313" key="2">
    <source>
        <dbReference type="EMBL" id="MDO6453284.1"/>
    </source>
</evidence>
<dbReference type="Proteomes" id="UP001169862">
    <property type="component" value="Unassembled WGS sequence"/>
</dbReference>
<organism evidence="2 3">
    <name type="scientific">Neptunomonas phycophila</name>
    <dbReference type="NCBI Taxonomy" id="1572645"/>
    <lineage>
        <taxon>Bacteria</taxon>
        <taxon>Pseudomonadati</taxon>
        <taxon>Pseudomonadota</taxon>
        <taxon>Gammaproteobacteria</taxon>
        <taxon>Oceanospirillales</taxon>
        <taxon>Oceanospirillaceae</taxon>
        <taxon>Neptunomonas</taxon>
    </lineage>
</organism>
<keyword evidence="1" id="KW-1133">Transmembrane helix</keyword>
<dbReference type="RefSeq" id="WP_303549452.1">
    <property type="nucleotide sequence ID" value="NZ_JAUOPG010000003.1"/>
</dbReference>
<dbReference type="AlphaFoldDB" id="A0AAW7XG88"/>
<proteinExistence type="predicted"/>
<comment type="caution">
    <text evidence="2">The sequence shown here is derived from an EMBL/GenBank/DDBJ whole genome shotgun (WGS) entry which is preliminary data.</text>
</comment>
<feature type="transmembrane region" description="Helical" evidence="1">
    <location>
        <begin position="57"/>
        <end position="75"/>
    </location>
</feature>
<keyword evidence="1" id="KW-0472">Membrane</keyword>
<gene>
    <name evidence="2" type="ORF">Q4490_06880</name>
</gene>
<feature type="transmembrane region" description="Helical" evidence="1">
    <location>
        <begin position="12"/>
        <end position="29"/>
    </location>
</feature>
<keyword evidence="1" id="KW-0812">Transmembrane</keyword>
<reference evidence="2" key="1">
    <citation type="submission" date="2023-07" db="EMBL/GenBank/DDBJ databases">
        <title>Genome content predicts the carbon catabolic preferences of heterotrophic bacteria.</title>
        <authorList>
            <person name="Gralka M."/>
        </authorList>
    </citation>
    <scope>NUCLEOTIDE SEQUENCE</scope>
    <source>
        <strain evidence="2">I2M16</strain>
    </source>
</reference>
<dbReference type="EMBL" id="JAUOPG010000003">
    <property type="protein sequence ID" value="MDO6453284.1"/>
    <property type="molecule type" value="Genomic_DNA"/>
</dbReference>